<evidence type="ECO:0000313" key="2">
    <source>
        <dbReference type="Proteomes" id="UP000821865"/>
    </source>
</evidence>
<organism evidence="1 2">
    <name type="scientific">Dermacentor silvarum</name>
    <name type="common">Tick</name>
    <dbReference type="NCBI Taxonomy" id="543639"/>
    <lineage>
        <taxon>Eukaryota</taxon>
        <taxon>Metazoa</taxon>
        <taxon>Ecdysozoa</taxon>
        <taxon>Arthropoda</taxon>
        <taxon>Chelicerata</taxon>
        <taxon>Arachnida</taxon>
        <taxon>Acari</taxon>
        <taxon>Parasitiformes</taxon>
        <taxon>Ixodida</taxon>
        <taxon>Ixodoidea</taxon>
        <taxon>Ixodidae</taxon>
        <taxon>Rhipicephalinae</taxon>
        <taxon>Dermacentor</taxon>
    </lineage>
</organism>
<dbReference type="EMBL" id="CM023478">
    <property type="protein sequence ID" value="KAH7933646.1"/>
    <property type="molecule type" value="Genomic_DNA"/>
</dbReference>
<keyword evidence="2" id="KW-1185">Reference proteome</keyword>
<sequence length="98" mass="11607">MACERQQYMLCGFTQELDWRPLHFVDPIPAHRICDACGVLPRVTVFLPCRHLLCKSCYEQCLLDDRHACPLEGDQFLDEDAEWIHFPLENLLRRKEFT</sequence>
<comment type="caution">
    <text evidence="1">The sequence shown here is derived from an EMBL/GenBank/DDBJ whole genome shotgun (WGS) entry which is preliminary data.</text>
</comment>
<reference evidence="1" key="1">
    <citation type="submission" date="2020-05" db="EMBL/GenBank/DDBJ databases">
        <title>Large-scale comparative analyses of tick genomes elucidate their genetic diversity and vector capacities.</title>
        <authorList>
            <person name="Jia N."/>
            <person name="Wang J."/>
            <person name="Shi W."/>
            <person name="Du L."/>
            <person name="Sun Y."/>
            <person name="Zhan W."/>
            <person name="Jiang J."/>
            <person name="Wang Q."/>
            <person name="Zhang B."/>
            <person name="Ji P."/>
            <person name="Sakyi L.B."/>
            <person name="Cui X."/>
            <person name="Yuan T."/>
            <person name="Jiang B."/>
            <person name="Yang W."/>
            <person name="Lam T.T.-Y."/>
            <person name="Chang Q."/>
            <person name="Ding S."/>
            <person name="Wang X."/>
            <person name="Zhu J."/>
            <person name="Ruan X."/>
            <person name="Zhao L."/>
            <person name="Wei J."/>
            <person name="Que T."/>
            <person name="Du C."/>
            <person name="Cheng J."/>
            <person name="Dai P."/>
            <person name="Han X."/>
            <person name="Huang E."/>
            <person name="Gao Y."/>
            <person name="Liu J."/>
            <person name="Shao H."/>
            <person name="Ye R."/>
            <person name="Li L."/>
            <person name="Wei W."/>
            <person name="Wang X."/>
            <person name="Wang C."/>
            <person name="Yang T."/>
            <person name="Huo Q."/>
            <person name="Li W."/>
            <person name="Guo W."/>
            <person name="Chen H."/>
            <person name="Zhou L."/>
            <person name="Ni X."/>
            <person name="Tian J."/>
            <person name="Zhou Y."/>
            <person name="Sheng Y."/>
            <person name="Liu T."/>
            <person name="Pan Y."/>
            <person name="Xia L."/>
            <person name="Li J."/>
            <person name="Zhao F."/>
            <person name="Cao W."/>
        </authorList>
    </citation>
    <scope>NUCLEOTIDE SEQUENCE</scope>
    <source>
        <strain evidence="1">Dsil-2018</strain>
    </source>
</reference>
<evidence type="ECO:0000313" key="1">
    <source>
        <dbReference type="EMBL" id="KAH7933646.1"/>
    </source>
</evidence>
<protein>
    <submittedName>
        <fullName evidence="1">Uncharacterized protein</fullName>
    </submittedName>
</protein>
<accession>A0ACB8C493</accession>
<gene>
    <name evidence="1" type="ORF">HPB49_014799</name>
</gene>
<proteinExistence type="predicted"/>
<dbReference type="Proteomes" id="UP000821865">
    <property type="component" value="Chromosome 9"/>
</dbReference>
<name>A0ACB8C493_DERSI</name>